<dbReference type="PANTHER" id="PTHR21499">
    <property type="entry name" value="ASPARTATE KINASE"/>
    <property type="match status" value="1"/>
</dbReference>
<dbReference type="EMBL" id="BRYB01003926">
    <property type="protein sequence ID" value="GMI22836.1"/>
    <property type="molecule type" value="Genomic_DNA"/>
</dbReference>
<accession>A0ABQ6MAT7</accession>
<keyword evidence="4 6" id="KW-0418">Kinase</keyword>
<feature type="signal peptide" evidence="9">
    <location>
        <begin position="1"/>
        <end position="18"/>
    </location>
</feature>
<dbReference type="Gene3D" id="1.20.120.1320">
    <property type="entry name" value="Aspartokinase, catalytic domain"/>
    <property type="match status" value="1"/>
</dbReference>
<evidence type="ECO:0000256" key="8">
    <source>
        <dbReference type="SAM" id="MobiDB-lite"/>
    </source>
</evidence>
<keyword evidence="3" id="KW-0547">Nucleotide-binding</keyword>
<dbReference type="SUPFAM" id="SSF53633">
    <property type="entry name" value="Carbamate kinase-like"/>
    <property type="match status" value="1"/>
</dbReference>
<dbReference type="PANTHER" id="PTHR21499:SF59">
    <property type="entry name" value="ASPARTOKINASE"/>
    <property type="match status" value="1"/>
</dbReference>
<dbReference type="NCBIfam" id="TIGR00657">
    <property type="entry name" value="asp_kinases"/>
    <property type="match status" value="1"/>
</dbReference>
<keyword evidence="9" id="KW-0732">Signal</keyword>
<keyword evidence="2 6" id="KW-0808">Transferase</keyword>
<protein>
    <recommendedName>
        <fullName evidence="6">Aspartokinase</fullName>
        <ecNumber evidence="6">2.7.2.4</ecNumber>
    </recommendedName>
</protein>
<evidence type="ECO:0000313" key="11">
    <source>
        <dbReference type="EMBL" id="GMI22836.1"/>
    </source>
</evidence>
<feature type="chain" id="PRO_5046653425" description="Aspartokinase" evidence="9">
    <location>
        <begin position="19"/>
        <end position="353"/>
    </location>
</feature>
<dbReference type="EC" id="2.7.2.4" evidence="6"/>
<evidence type="ECO:0000256" key="1">
    <source>
        <dbReference type="ARBA" id="ARBA00010122"/>
    </source>
</evidence>
<evidence type="ECO:0000256" key="2">
    <source>
        <dbReference type="ARBA" id="ARBA00022679"/>
    </source>
</evidence>
<evidence type="ECO:0000256" key="5">
    <source>
        <dbReference type="ARBA" id="ARBA00022840"/>
    </source>
</evidence>
<sequence length="353" mass="38013">MQILPTLLLLCSAWHTLSLHAPSLAPSRPSLALSVRARGSAPKSSLSLSQASSEFRKNMNPARQDVDSSRPLRVVMKFGGSSLADASRIDYVANLIKSQIADSIRPAAVVCSAMGKTTNNLLNAGDFALSSAVNVDAIRTLHMNVIEEFNLPNTTRVEVEQLLTELTALLQGVNMLKELSPRSLDMLVSYGERMSVRIMSARLNQLGVPALPFDAWTLGFRTNSDFGDAALLPETEENLRKAFKERIDPATVAVVTGFVGHDPQGRITTLGRGGSDLTATAIGAACNLDEIIVWKDVDGILSTDPRMVPNAVPIPAVSFDEAAELAYFGAKVLHPIAMMPAMKKGIPVRVKNR</sequence>
<evidence type="ECO:0000256" key="9">
    <source>
        <dbReference type="SAM" id="SignalP"/>
    </source>
</evidence>
<dbReference type="Gene3D" id="3.40.1160.10">
    <property type="entry name" value="Acetylglutamate kinase-like"/>
    <property type="match status" value="1"/>
</dbReference>
<evidence type="ECO:0000256" key="4">
    <source>
        <dbReference type="ARBA" id="ARBA00022777"/>
    </source>
</evidence>
<dbReference type="InterPro" id="IPR042199">
    <property type="entry name" value="AsparK_Bifunc_asparK/hSer_DH"/>
</dbReference>
<dbReference type="InterPro" id="IPR018042">
    <property type="entry name" value="Aspartate_kinase_CS"/>
</dbReference>
<feature type="domain" description="Aspartate/glutamate/uridylate kinase" evidence="10">
    <location>
        <begin position="73"/>
        <end position="352"/>
    </location>
</feature>
<keyword evidence="7" id="KW-0028">Amino-acid biosynthesis</keyword>
<organism evidence="11 12">
    <name type="scientific">Tetraparma gracilis</name>
    <dbReference type="NCBI Taxonomy" id="2962635"/>
    <lineage>
        <taxon>Eukaryota</taxon>
        <taxon>Sar</taxon>
        <taxon>Stramenopiles</taxon>
        <taxon>Ochrophyta</taxon>
        <taxon>Bolidophyceae</taxon>
        <taxon>Parmales</taxon>
        <taxon>Triparmaceae</taxon>
        <taxon>Tetraparma</taxon>
    </lineage>
</organism>
<comment type="caution">
    <text evidence="11">The sequence shown here is derived from an EMBL/GenBank/DDBJ whole genome shotgun (WGS) entry which is preliminary data.</text>
</comment>
<comment type="pathway">
    <text evidence="7">Amino-acid biosynthesis; L-methionine biosynthesis via de novo pathway; L-homoserine from L-aspartate: step 1/3.</text>
</comment>
<feature type="region of interest" description="Disordered" evidence="8">
    <location>
        <begin position="44"/>
        <end position="67"/>
    </location>
</feature>
<gene>
    <name evidence="11" type="ORF">TeGR_g1633</name>
</gene>
<comment type="pathway">
    <text evidence="7">Amino-acid biosynthesis; L-threonine biosynthesis; L-threonine from L-aspartate: step 1/5.</text>
</comment>
<evidence type="ECO:0000259" key="10">
    <source>
        <dbReference type="Pfam" id="PF00696"/>
    </source>
</evidence>
<comment type="catalytic activity">
    <reaction evidence="6">
        <text>L-aspartate + ATP = 4-phospho-L-aspartate + ADP</text>
        <dbReference type="Rhea" id="RHEA:23776"/>
        <dbReference type="ChEBI" id="CHEBI:29991"/>
        <dbReference type="ChEBI" id="CHEBI:30616"/>
        <dbReference type="ChEBI" id="CHEBI:57535"/>
        <dbReference type="ChEBI" id="CHEBI:456216"/>
        <dbReference type="EC" id="2.7.2.4"/>
    </reaction>
</comment>
<keyword evidence="5" id="KW-0067">ATP-binding</keyword>
<dbReference type="Pfam" id="PF00696">
    <property type="entry name" value="AA_kinase"/>
    <property type="match status" value="1"/>
</dbReference>
<reference evidence="11 12" key="1">
    <citation type="journal article" date="2023" name="Commun. Biol.">
        <title>Genome analysis of Parmales, the sister group of diatoms, reveals the evolutionary specialization of diatoms from phago-mixotrophs to photoautotrophs.</title>
        <authorList>
            <person name="Ban H."/>
            <person name="Sato S."/>
            <person name="Yoshikawa S."/>
            <person name="Yamada K."/>
            <person name="Nakamura Y."/>
            <person name="Ichinomiya M."/>
            <person name="Sato N."/>
            <person name="Blanc-Mathieu R."/>
            <person name="Endo H."/>
            <person name="Kuwata A."/>
            <person name="Ogata H."/>
        </authorList>
    </citation>
    <scope>NUCLEOTIDE SEQUENCE [LARGE SCALE GENOMIC DNA]</scope>
</reference>
<evidence type="ECO:0000256" key="7">
    <source>
        <dbReference type="RuleBase" id="RU004249"/>
    </source>
</evidence>
<dbReference type="Proteomes" id="UP001165060">
    <property type="component" value="Unassembled WGS sequence"/>
</dbReference>
<comment type="pathway">
    <text evidence="7">Amino-acid biosynthesis; L-lysine biosynthesis via DAP pathway; (S)-tetrahydrodipicolinate from L-aspartate: step 1/4.</text>
</comment>
<dbReference type="InterPro" id="IPR036393">
    <property type="entry name" value="AceGlu_kinase-like_sf"/>
</dbReference>
<proteinExistence type="inferred from homology"/>
<evidence type="ECO:0000256" key="6">
    <source>
        <dbReference type="RuleBase" id="RU003448"/>
    </source>
</evidence>
<name>A0ABQ6MAT7_9STRA</name>
<evidence type="ECO:0000256" key="3">
    <source>
        <dbReference type="ARBA" id="ARBA00022741"/>
    </source>
</evidence>
<keyword evidence="12" id="KW-1185">Reference proteome</keyword>
<evidence type="ECO:0000313" key="12">
    <source>
        <dbReference type="Proteomes" id="UP001165060"/>
    </source>
</evidence>
<dbReference type="InterPro" id="IPR001048">
    <property type="entry name" value="Asp/Glu/Uridylate_kinase"/>
</dbReference>
<comment type="similarity">
    <text evidence="1 6">Belongs to the aspartokinase family.</text>
</comment>
<dbReference type="InterPro" id="IPR001341">
    <property type="entry name" value="Asp_kinase"/>
</dbReference>
<dbReference type="PROSITE" id="PS00324">
    <property type="entry name" value="ASPARTOKINASE"/>
    <property type="match status" value="1"/>
</dbReference>
<feature type="compositionally biased region" description="Low complexity" evidence="8">
    <location>
        <begin position="44"/>
        <end position="53"/>
    </location>
</feature>